<organism evidence="2 3">
    <name type="scientific">Caenorhabditis auriculariae</name>
    <dbReference type="NCBI Taxonomy" id="2777116"/>
    <lineage>
        <taxon>Eukaryota</taxon>
        <taxon>Metazoa</taxon>
        <taxon>Ecdysozoa</taxon>
        <taxon>Nematoda</taxon>
        <taxon>Chromadorea</taxon>
        <taxon>Rhabditida</taxon>
        <taxon>Rhabditina</taxon>
        <taxon>Rhabditomorpha</taxon>
        <taxon>Rhabditoidea</taxon>
        <taxon>Rhabditidae</taxon>
        <taxon>Peloderinae</taxon>
        <taxon>Caenorhabditis</taxon>
    </lineage>
</organism>
<proteinExistence type="predicted"/>
<dbReference type="AlphaFoldDB" id="A0A8S1I0C6"/>
<sequence>MGDLEKFFINVAQRQLESLLLHADQINGDLPTSHETLEQMLGMAMESLRITQKDNKFNSVRSSMGPTANRGTRHFSESFDSVFRPSMACNEANSSSRRFSDAMDAQSGLRNGSHTLRNKWKKVQNVFSSVSSFNLQPPTSASMSSSAASISSACRSSHDLARHILNSSRQSYSQTKQDENQATDDTFGSSFMDMTAEDENLIETSFKPREAVDESEKIEKENEERKLKDESVIFVGVYNQGGRKHRTIDLCEKSFATPPREENSFWNVKLRPGSNRKISEEIRNNVRQQLEQSIPWDEQ</sequence>
<gene>
    <name evidence="2" type="ORF">CAUJ_LOCUS15669</name>
</gene>
<dbReference type="EMBL" id="CAJGYM010000202">
    <property type="protein sequence ID" value="CAD6199770.1"/>
    <property type="molecule type" value="Genomic_DNA"/>
</dbReference>
<feature type="region of interest" description="Disordered" evidence="1">
    <location>
        <begin position="94"/>
        <end position="115"/>
    </location>
</feature>
<dbReference type="OrthoDB" id="5806483at2759"/>
<reference evidence="2" key="1">
    <citation type="submission" date="2020-10" db="EMBL/GenBank/DDBJ databases">
        <authorList>
            <person name="Kikuchi T."/>
        </authorList>
    </citation>
    <scope>NUCLEOTIDE SEQUENCE</scope>
    <source>
        <strain evidence="2">NKZ352</strain>
    </source>
</reference>
<name>A0A8S1I0C6_9PELO</name>
<dbReference type="Proteomes" id="UP000835052">
    <property type="component" value="Unassembled WGS sequence"/>
</dbReference>
<evidence type="ECO:0000313" key="3">
    <source>
        <dbReference type="Proteomes" id="UP000835052"/>
    </source>
</evidence>
<protein>
    <submittedName>
        <fullName evidence="2">Uncharacterized protein</fullName>
    </submittedName>
</protein>
<accession>A0A8S1I0C6</accession>
<evidence type="ECO:0000313" key="2">
    <source>
        <dbReference type="EMBL" id="CAD6199770.1"/>
    </source>
</evidence>
<comment type="caution">
    <text evidence="2">The sequence shown here is derived from an EMBL/GenBank/DDBJ whole genome shotgun (WGS) entry which is preliminary data.</text>
</comment>
<evidence type="ECO:0000256" key="1">
    <source>
        <dbReference type="SAM" id="MobiDB-lite"/>
    </source>
</evidence>
<feature type="compositionally biased region" description="Basic and acidic residues" evidence="1">
    <location>
        <begin position="206"/>
        <end position="225"/>
    </location>
</feature>
<feature type="region of interest" description="Disordered" evidence="1">
    <location>
        <begin position="202"/>
        <end position="225"/>
    </location>
</feature>
<feature type="region of interest" description="Disordered" evidence="1">
    <location>
        <begin position="168"/>
        <end position="190"/>
    </location>
</feature>
<keyword evidence="3" id="KW-1185">Reference proteome</keyword>